<evidence type="ECO:0000313" key="1">
    <source>
        <dbReference type="EMBL" id="MFI7585928.1"/>
    </source>
</evidence>
<gene>
    <name evidence="1" type="ORF">ACIB24_02495</name>
</gene>
<sequence length="217" mass="24925">MIYEPVDPGEPVRQGDIFVGVPRVEVSLGDLAIFSDAGIEHADWQSLGQDEVQAVVTLRSVNAIVTSQDCDATRANDISFCEIRPFHDVEGDGNAQTDTPKKWVRLITQQARKNQKWFYLPPDPGFKIEERSAADLRVVLSIELEDILRMIPTRRVGRLNEVAASHFRERIAEFYRRYPYDEWYPLNREEFEHYSARMDPAPEAFPWQRLASDAESA</sequence>
<proteinExistence type="predicted"/>
<name>A0ABW8AHT4_9ACTN</name>
<protein>
    <submittedName>
        <fullName evidence="1">Uncharacterized protein</fullName>
    </submittedName>
</protein>
<dbReference type="RefSeq" id="WP_398274670.1">
    <property type="nucleotide sequence ID" value="NZ_JBITLV010000001.1"/>
</dbReference>
<reference evidence="1 2" key="1">
    <citation type="submission" date="2024-10" db="EMBL/GenBank/DDBJ databases">
        <title>The Natural Products Discovery Center: Release of the First 8490 Sequenced Strains for Exploring Actinobacteria Biosynthetic Diversity.</title>
        <authorList>
            <person name="Kalkreuter E."/>
            <person name="Kautsar S.A."/>
            <person name="Yang D."/>
            <person name="Bader C.D."/>
            <person name="Teijaro C.N."/>
            <person name="Fluegel L."/>
            <person name="Davis C.M."/>
            <person name="Simpson J.R."/>
            <person name="Lauterbach L."/>
            <person name="Steele A.D."/>
            <person name="Gui C."/>
            <person name="Meng S."/>
            <person name="Li G."/>
            <person name="Viehrig K."/>
            <person name="Ye F."/>
            <person name="Su P."/>
            <person name="Kiefer A.F."/>
            <person name="Nichols A."/>
            <person name="Cepeda A.J."/>
            <person name="Yan W."/>
            <person name="Fan B."/>
            <person name="Jiang Y."/>
            <person name="Adhikari A."/>
            <person name="Zheng C.-J."/>
            <person name="Schuster L."/>
            <person name="Cowan T.M."/>
            <person name="Smanski M.J."/>
            <person name="Chevrette M.G."/>
            <person name="De Carvalho L.P.S."/>
            <person name="Shen B."/>
        </authorList>
    </citation>
    <scope>NUCLEOTIDE SEQUENCE [LARGE SCALE GENOMIC DNA]</scope>
    <source>
        <strain evidence="1 2">NPDC049639</strain>
    </source>
</reference>
<accession>A0ABW8AHT4</accession>
<evidence type="ECO:0000313" key="2">
    <source>
        <dbReference type="Proteomes" id="UP001612915"/>
    </source>
</evidence>
<comment type="caution">
    <text evidence="1">The sequence shown here is derived from an EMBL/GenBank/DDBJ whole genome shotgun (WGS) entry which is preliminary data.</text>
</comment>
<keyword evidence="2" id="KW-1185">Reference proteome</keyword>
<dbReference type="EMBL" id="JBITLV010000001">
    <property type="protein sequence ID" value="MFI7585928.1"/>
    <property type="molecule type" value="Genomic_DNA"/>
</dbReference>
<organism evidence="1 2">
    <name type="scientific">Spongisporangium articulatum</name>
    <dbReference type="NCBI Taxonomy" id="3362603"/>
    <lineage>
        <taxon>Bacteria</taxon>
        <taxon>Bacillati</taxon>
        <taxon>Actinomycetota</taxon>
        <taxon>Actinomycetes</taxon>
        <taxon>Kineosporiales</taxon>
        <taxon>Kineosporiaceae</taxon>
        <taxon>Spongisporangium</taxon>
    </lineage>
</organism>
<dbReference type="Proteomes" id="UP001612915">
    <property type="component" value="Unassembled WGS sequence"/>
</dbReference>